<dbReference type="SUPFAM" id="SSF51182">
    <property type="entry name" value="RmlC-like cupins"/>
    <property type="match status" value="1"/>
</dbReference>
<reference evidence="2 3" key="1">
    <citation type="journal article" date="2015" name="Sci. Rep.">
        <title>Chromosome-level genome map provides insights into diverse defense mechanisms in the medicinal fungus Ganoderma sinense.</title>
        <authorList>
            <person name="Zhu Y."/>
            <person name="Xu J."/>
            <person name="Sun C."/>
            <person name="Zhou S."/>
            <person name="Xu H."/>
            <person name="Nelson D.R."/>
            <person name="Qian J."/>
            <person name="Song J."/>
            <person name="Luo H."/>
            <person name="Xiang L."/>
            <person name="Li Y."/>
            <person name="Xu Z."/>
            <person name="Ji A."/>
            <person name="Wang L."/>
            <person name="Lu S."/>
            <person name="Hayward A."/>
            <person name="Sun W."/>
            <person name="Li X."/>
            <person name="Schwartz D.C."/>
            <person name="Wang Y."/>
            <person name="Chen S."/>
        </authorList>
    </citation>
    <scope>NUCLEOTIDE SEQUENCE [LARGE SCALE GENOMIC DNA]</scope>
    <source>
        <strain evidence="2 3">ZZ0214-1</strain>
    </source>
</reference>
<protein>
    <recommendedName>
        <fullName evidence="1">Cupin type-2 domain-containing protein</fullName>
    </recommendedName>
</protein>
<dbReference type="InterPro" id="IPR014710">
    <property type="entry name" value="RmlC-like_jellyroll"/>
</dbReference>
<dbReference type="AlphaFoldDB" id="A0A2G8SE93"/>
<dbReference type="STRING" id="1077348.A0A2G8SE93"/>
<dbReference type="PANTHER" id="PTHR36156">
    <property type="entry name" value="SLR2101 PROTEIN"/>
    <property type="match status" value="1"/>
</dbReference>
<dbReference type="Gene3D" id="2.60.120.10">
    <property type="entry name" value="Jelly Rolls"/>
    <property type="match status" value="1"/>
</dbReference>
<organism evidence="2 3">
    <name type="scientific">Ganoderma sinense ZZ0214-1</name>
    <dbReference type="NCBI Taxonomy" id="1077348"/>
    <lineage>
        <taxon>Eukaryota</taxon>
        <taxon>Fungi</taxon>
        <taxon>Dikarya</taxon>
        <taxon>Basidiomycota</taxon>
        <taxon>Agaricomycotina</taxon>
        <taxon>Agaricomycetes</taxon>
        <taxon>Polyporales</taxon>
        <taxon>Polyporaceae</taxon>
        <taxon>Ganoderma</taxon>
    </lineage>
</organism>
<evidence type="ECO:0000313" key="2">
    <source>
        <dbReference type="EMBL" id="PIL31898.1"/>
    </source>
</evidence>
<dbReference type="InterPro" id="IPR011051">
    <property type="entry name" value="RmlC_Cupin_sf"/>
</dbReference>
<accession>A0A2G8SE93</accession>
<keyword evidence="3" id="KW-1185">Reference proteome</keyword>
<dbReference type="Proteomes" id="UP000230002">
    <property type="component" value="Unassembled WGS sequence"/>
</dbReference>
<dbReference type="InterPro" id="IPR013096">
    <property type="entry name" value="Cupin_2"/>
</dbReference>
<feature type="domain" description="Cupin type-2" evidence="1">
    <location>
        <begin position="89"/>
        <end position="156"/>
    </location>
</feature>
<dbReference type="PANTHER" id="PTHR36156:SF2">
    <property type="entry name" value="CUPIN TYPE-2 DOMAIN-CONTAINING PROTEIN"/>
    <property type="match status" value="1"/>
</dbReference>
<evidence type="ECO:0000313" key="3">
    <source>
        <dbReference type="Proteomes" id="UP000230002"/>
    </source>
</evidence>
<dbReference type="CDD" id="cd02231">
    <property type="entry name" value="cupin_BLL6423-like"/>
    <property type="match status" value="1"/>
</dbReference>
<name>A0A2G8SE93_9APHY</name>
<proteinExistence type="predicted"/>
<dbReference type="InterPro" id="IPR047142">
    <property type="entry name" value="OryJ/VirC-like"/>
</dbReference>
<dbReference type="OrthoDB" id="5840532at2759"/>
<evidence type="ECO:0000259" key="1">
    <source>
        <dbReference type="Pfam" id="PF07883"/>
    </source>
</evidence>
<comment type="caution">
    <text evidence="2">The sequence shown here is derived from an EMBL/GenBank/DDBJ whole genome shotgun (WGS) entry which is preliminary data.</text>
</comment>
<sequence length="176" mass="18736">MSADTPTKPPAGIRRIVTGHSLEGVAVVKIDSVVDSHDMGPMIPGAHVGPIWKTGALPVPDNNEETDGATRPLDGQIGVMKSGTNLQYTDLAPGASAPMHRTSSLDHNILLSGKLVLIMEDGCETLLDKPGDTVVQRGTIHAWRNPGPEWTRWVTILMDADPAVVNGVILPVEMKL</sequence>
<gene>
    <name evidence="2" type="ORF">GSI_06602</name>
</gene>
<dbReference type="EMBL" id="AYKW01000012">
    <property type="protein sequence ID" value="PIL31898.1"/>
    <property type="molecule type" value="Genomic_DNA"/>
</dbReference>
<dbReference type="Pfam" id="PF07883">
    <property type="entry name" value="Cupin_2"/>
    <property type="match status" value="1"/>
</dbReference>